<dbReference type="Pfam" id="PF02298">
    <property type="entry name" value="Cu_bind_like"/>
    <property type="match status" value="1"/>
</dbReference>
<gene>
    <name evidence="13" type="ORF">F511_05072</name>
</gene>
<comment type="subcellular location">
    <subcellularLocation>
        <location evidence="1">Cell membrane</location>
        <topology evidence="1">Lipid-anchor</topology>
        <topology evidence="1">GPI-anchor</topology>
    </subcellularLocation>
</comment>
<comment type="similarity">
    <text evidence="9">Belongs to the early nodulin-like (ENODL) family.</text>
</comment>
<dbReference type="GO" id="GO:0098552">
    <property type="term" value="C:side of membrane"/>
    <property type="evidence" value="ECO:0007669"/>
    <property type="project" value="UniProtKB-KW"/>
</dbReference>
<organism evidence="13 14">
    <name type="scientific">Dorcoceras hygrometricum</name>
    <dbReference type="NCBI Taxonomy" id="472368"/>
    <lineage>
        <taxon>Eukaryota</taxon>
        <taxon>Viridiplantae</taxon>
        <taxon>Streptophyta</taxon>
        <taxon>Embryophyta</taxon>
        <taxon>Tracheophyta</taxon>
        <taxon>Spermatophyta</taxon>
        <taxon>Magnoliopsida</taxon>
        <taxon>eudicotyledons</taxon>
        <taxon>Gunneridae</taxon>
        <taxon>Pentapetalae</taxon>
        <taxon>asterids</taxon>
        <taxon>lamiids</taxon>
        <taxon>Lamiales</taxon>
        <taxon>Gesneriaceae</taxon>
        <taxon>Didymocarpoideae</taxon>
        <taxon>Trichosporeae</taxon>
        <taxon>Loxocarpinae</taxon>
        <taxon>Dorcoceras</taxon>
    </lineage>
</organism>
<keyword evidence="7" id="KW-0325">Glycoprotein</keyword>
<keyword evidence="2" id="KW-1003">Cell membrane</keyword>
<evidence type="ECO:0000256" key="7">
    <source>
        <dbReference type="ARBA" id="ARBA00023180"/>
    </source>
</evidence>
<dbReference type="AlphaFoldDB" id="A0A2Z7ANB9"/>
<evidence type="ECO:0000256" key="8">
    <source>
        <dbReference type="ARBA" id="ARBA00023288"/>
    </source>
</evidence>
<evidence type="ECO:0000256" key="4">
    <source>
        <dbReference type="ARBA" id="ARBA00022729"/>
    </source>
</evidence>
<dbReference type="InterPro" id="IPR039391">
    <property type="entry name" value="Phytocyanin-like"/>
</dbReference>
<dbReference type="GO" id="GO:0009055">
    <property type="term" value="F:electron transfer activity"/>
    <property type="evidence" value="ECO:0007669"/>
    <property type="project" value="InterPro"/>
</dbReference>
<dbReference type="GO" id="GO:0005886">
    <property type="term" value="C:plasma membrane"/>
    <property type="evidence" value="ECO:0007669"/>
    <property type="project" value="UniProtKB-SubCell"/>
</dbReference>
<feature type="signal peptide" evidence="11">
    <location>
        <begin position="1"/>
        <end position="26"/>
    </location>
</feature>
<evidence type="ECO:0000313" key="14">
    <source>
        <dbReference type="Proteomes" id="UP000250235"/>
    </source>
</evidence>
<dbReference type="PROSITE" id="PS51257">
    <property type="entry name" value="PROKAR_LIPOPROTEIN"/>
    <property type="match status" value="1"/>
</dbReference>
<sequence>MDIKNLVCVFSSLALIFACLSRSSEAYQFIVGGKDGWVLSPSESYSQWAGRNRFSVNDTLLFRYPKGSDSVLVVSKDDYDNCNTANPILKLDDGNSIFRYDRSGPFYFITGTKENCDKGQKLVTVVMAVRSTPTPPTTAAPPPLSPSSPPVISPSYPPSVTSPSPAASPANQAPGASPPASSPEANLSPPSTTTPGSPGAPVPGGGNTPSGGNQPSGPASFVVRSCSPKVVVVLAVSAVFGYIISP</sequence>
<feature type="region of interest" description="Disordered" evidence="10">
    <location>
        <begin position="133"/>
        <end position="219"/>
    </location>
</feature>
<dbReference type="Gene3D" id="2.60.40.420">
    <property type="entry name" value="Cupredoxins - blue copper proteins"/>
    <property type="match status" value="1"/>
</dbReference>
<keyword evidence="4 11" id="KW-0732">Signal</keyword>
<evidence type="ECO:0000256" key="10">
    <source>
        <dbReference type="SAM" id="MobiDB-lite"/>
    </source>
</evidence>
<evidence type="ECO:0000313" key="13">
    <source>
        <dbReference type="EMBL" id="KZV23233.1"/>
    </source>
</evidence>
<dbReference type="InterPro" id="IPR041846">
    <property type="entry name" value="ENL_dom"/>
</dbReference>
<dbReference type="PROSITE" id="PS51485">
    <property type="entry name" value="PHYTOCYANIN"/>
    <property type="match status" value="1"/>
</dbReference>
<keyword evidence="8" id="KW-0449">Lipoprotein</keyword>
<feature type="domain" description="Phytocyanin" evidence="12">
    <location>
        <begin position="27"/>
        <end position="128"/>
    </location>
</feature>
<reference evidence="13 14" key="1">
    <citation type="journal article" date="2015" name="Proc. Natl. Acad. Sci. U.S.A.">
        <title>The resurrection genome of Boea hygrometrica: A blueprint for survival of dehydration.</title>
        <authorList>
            <person name="Xiao L."/>
            <person name="Yang G."/>
            <person name="Zhang L."/>
            <person name="Yang X."/>
            <person name="Zhao S."/>
            <person name="Ji Z."/>
            <person name="Zhou Q."/>
            <person name="Hu M."/>
            <person name="Wang Y."/>
            <person name="Chen M."/>
            <person name="Xu Y."/>
            <person name="Jin H."/>
            <person name="Xiao X."/>
            <person name="Hu G."/>
            <person name="Bao F."/>
            <person name="Hu Y."/>
            <person name="Wan P."/>
            <person name="Li L."/>
            <person name="Deng X."/>
            <person name="Kuang T."/>
            <person name="Xiang C."/>
            <person name="Zhu J.K."/>
            <person name="Oliver M.J."/>
            <person name="He Y."/>
        </authorList>
    </citation>
    <scope>NUCLEOTIDE SEQUENCE [LARGE SCALE GENOMIC DNA]</scope>
    <source>
        <strain evidence="14">cv. XS01</strain>
    </source>
</reference>
<dbReference type="EMBL" id="KV013947">
    <property type="protein sequence ID" value="KZV23233.1"/>
    <property type="molecule type" value="Genomic_DNA"/>
</dbReference>
<evidence type="ECO:0000256" key="9">
    <source>
        <dbReference type="ARBA" id="ARBA00035011"/>
    </source>
</evidence>
<dbReference type="CDD" id="cd11019">
    <property type="entry name" value="OsENODL1_like"/>
    <property type="match status" value="1"/>
</dbReference>
<evidence type="ECO:0000256" key="6">
    <source>
        <dbReference type="ARBA" id="ARBA00023157"/>
    </source>
</evidence>
<dbReference type="Proteomes" id="UP000250235">
    <property type="component" value="Unassembled WGS sequence"/>
</dbReference>
<evidence type="ECO:0000256" key="11">
    <source>
        <dbReference type="SAM" id="SignalP"/>
    </source>
</evidence>
<dbReference type="PANTHER" id="PTHR33021">
    <property type="entry name" value="BLUE COPPER PROTEIN"/>
    <property type="match status" value="1"/>
</dbReference>
<keyword evidence="6" id="KW-1015">Disulfide bond</keyword>
<dbReference type="FunFam" id="2.60.40.420:FF:000010">
    <property type="entry name" value="Early nodulin-like protein 1"/>
    <property type="match status" value="1"/>
</dbReference>
<feature type="chain" id="PRO_5016411257" evidence="11">
    <location>
        <begin position="27"/>
        <end position="246"/>
    </location>
</feature>
<feature type="compositionally biased region" description="Pro residues" evidence="10">
    <location>
        <begin position="133"/>
        <end position="157"/>
    </location>
</feature>
<keyword evidence="14" id="KW-1185">Reference proteome</keyword>
<evidence type="ECO:0000256" key="1">
    <source>
        <dbReference type="ARBA" id="ARBA00004609"/>
    </source>
</evidence>
<protein>
    <submittedName>
        <fullName evidence="13">Copper ion binding protein</fullName>
    </submittedName>
</protein>
<dbReference type="OrthoDB" id="2015640at2759"/>
<proteinExistence type="inferred from homology"/>
<keyword evidence="3" id="KW-0336">GPI-anchor</keyword>
<dbReference type="InterPro" id="IPR003245">
    <property type="entry name" value="Phytocyanin_dom"/>
</dbReference>
<evidence type="ECO:0000256" key="3">
    <source>
        <dbReference type="ARBA" id="ARBA00022622"/>
    </source>
</evidence>
<accession>A0A2Z7ANB9</accession>
<evidence type="ECO:0000256" key="5">
    <source>
        <dbReference type="ARBA" id="ARBA00023136"/>
    </source>
</evidence>
<feature type="compositionally biased region" description="Low complexity" evidence="10">
    <location>
        <begin position="158"/>
        <end position="175"/>
    </location>
</feature>
<evidence type="ECO:0000256" key="2">
    <source>
        <dbReference type="ARBA" id="ARBA00022475"/>
    </source>
</evidence>
<dbReference type="InterPro" id="IPR008972">
    <property type="entry name" value="Cupredoxin"/>
</dbReference>
<dbReference type="PANTHER" id="PTHR33021:SF449">
    <property type="entry name" value="EARLY NODULIN-LIKE PROTEIN 2"/>
    <property type="match status" value="1"/>
</dbReference>
<name>A0A2Z7ANB9_9LAMI</name>
<feature type="compositionally biased region" description="Low complexity" evidence="10">
    <location>
        <begin position="182"/>
        <end position="199"/>
    </location>
</feature>
<dbReference type="SUPFAM" id="SSF49503">
    <property type="entry name" value="Cupredoxins"/>
    <property type="match status" value="1"/>
</dbReference>
<keyword evidence="5" id="KW-0472">Membrane</keyword>
<evidence type="ECO:0000259" key="12">
    <source>
        <dbReference type="PROSITE" id="PS51485"/>
    </source>
</evidence>